<dbReference type="Gene3D" id="3.40.50.300">
    <property type="entry name" value="P-loop containing nucleotide triphosphate hydrolases"/>
    <property type="match status" value="1"/>
</dbReference>
<dbReference type="GO" id="GO:0004386">
    <property type="term" value="F:helicase activity"/>
    <property type="evidence" value="ECO:0007669"/>
    <property type="project" value="UniProtKB-KW"/>
</dbReference>
<dbReference type="Proteomes" id="UP000322214">
    <property type="component" value="Chromosome"/>
</dbReference>
<dbReference type="SMART" id="SM00490">
    <property type="entry name" value="HELICc"/>
    <property type="match status" value="1"/>
</dbReference>
<dbReference type="KEGG" id="mff:MFFC18_41020"/>
<dbReference type="PROSITE" id="PS51194">
    <property type="entry name" value="HELICASE_CTER"/>
    <property type="match status" value="1"/>
</dbReference>
<gene>
    <name evidence="5" type="ORF">MFFC18_41020</name>
</gene>
<dbReference type="EMBL" id="CP042912">
    <property type="protein sequence ID" value="QEG24185.1"/>
    <property type="molecule type" value="Genomic_DNA"/>
</dbReference>
<dbReference type="STRING" id="980251.GCA_001642875_00678"/>
<evidence type="ECO:0000259" key="4">
    <source>
        <dbReference type="PROSITE" id="PS51194"/>
    </source>
</evidence>
<dbReference type="GO" id="GO:0005524">
    <property type="term" value="F:ATP binding"/>
    <property type="evidence" value="ECO:0007669"/>
    <property type="project" value="InterPro"/>
</dbReference>
<sequence length="599" mass="67656">MKLRTLPGNPMLHNFENAGIDGVLPAAQPAAIGLSIGLSDGPVDFFADDLLAACSGAKVPVISARSAGKPPKIYSYFFEPQEVDRDKFSSAKSDDVPKLESAEPVSPSNVQNQTRTRIKPPKDVIKLEDRLFFMLQPPLESILSNRTMRFPFKPFDFQYEGIAFLFPRYNAILADEMGLGKTMQAITAIRLLLRTESAKRILLICPKPLVANWLREFKTWAPEITVANISGSQVDRDWQWKHDRAMVKIANYELMIRDEATVTNLDPAFDLVILDEAQRVKNKANSTSQVIQKIERKRSWAITGTPIENSIEDLVGICEFVSPGLVHSGLDARQIRTRVQDLIIRRTKDLVMKDMPPRLMRDAELGLTAEQQATYEAAEKDGVIKLNEMGHEVTIKHVFELVLRLKQICNFDPRTKSSSKIERLKADMEEIAASGQKAIVFSQWVDSIKEVSGQISEFNPLEFHGRIPSKQREPILKEFKEDPNRHILLMSYGAGSVGLNLQFCRYVFLFDRWWNPAIEDQAINRAHRIGAAGSVTITRMIMAGTIEQRIHEILEAKRELFREILDVEEQPAKRGLSRDEIFGLFKLTTPDGKIFGDAA</sequence>
<feature type="compositionally biased region" description="Polar residues" evidence="2">
    <location>
        <begin position="106"/>
        <end position="115"/>
    </location>
</feature>
<dbReference type="SUPFAM" id="SSF52540">
    <property type="entry name" value="P-loop containing nucleoside triphosphate hydrolases"/>
    <property type="match status" value="2"/>
</dbReference>
<keyword evidence="5" id="KW-0347">Helicase</keyword>
<dbReference type="InterPro" id="IPR049730">
    <property type="entry name" value="SNF2/RAD54-like_C"/>
</dbReference>
<keyword evidence="1" id="KW-0378">Hydrolase</keyword>
<dbReference type="CDD" id="cd17919">
    <property type="entry name" value="DEXHc_Snf"/>
    <property type="match status" value="1"/>
</dbReference>
<keyword evidence="6" id="KW-1185">Reference proteome</keyword>
<keyword evidence="5" id="KW-0067">ATP-binding</keyword>
<dbReference type="CDD" id="cd18793">
    <property type="entry name" value="SF2_C_SNF"/>
    <property type="match status" value="1"/>
</dbReference>
<dbReference type="Gene3D" id="3.40.50.10810">
    <property type="entry name" value="Tandem AAA-ATPase domain"/>
    <property type="match status" value="1"/>
</dbReference>
<dbReference type="GO" id="GO:0016787">
    <property type="term" value="F:hydrolase activity"/>
    <property type="evidence" value="ECO:0007669"/>
    <property type="project" value="UniProtKB-KW"/>
</dbReference>
<feature type="domain" description="Helicase C-terminal" evidence="4">
    <location>
        <begin position="423"/>
        <end position="573"/>
    </location>
</feature>
<dbReference type="InterPro" id="IPR000330">
    <property type="entry name" value="SNF2_N"/>
</dbReference>
<feature type="domain" description="Helicase ATP-binding" evidence="3">
    <location>
        <begin position="162"/>
        <end position="324"/>
    </location>
</feature>
<evidence type="ECO:0000313" key="6">
    <source>
        <dbReference type="Proteomes" id="UP000322214"/>
    </source>
</evidence>
<dbReference type="InterPro" id="IPR027417">
    <property type="entry name" value="P-loop_NTPase"/>
</dbReference>
<feature type="region of interest" description="Disordered" evidence="2">
    <location>
        <begin position="89"/>
        <end position="119"/>
    </location>
</feature>
<protein>
    <submittedName>
        <fullName evidence="5">ATP-dependent helicase HepA</fullName>
    </submittedName>
</protein>
<evidence type="ECO:0000256" key="2">
    <source>
        <dbReference type="SAM" id="MobiDB-lite"/>
    </source>
</evidence>
<accession>A0A5B9PG43</accession>
<dbReference type="Pfam" id="PF00176">
    <property type="entry name" value="SNF2-rel_dom"/>
    <property type="match status" value="1"/>
</dbReference>
<dbReference type="InterPro" id="IPR014001">
    <property type="entry name" value="Helicase_ATP-bd"/>
</dbReference>
<feature type="compositionally biased region" description="Basic and acidic residues" evidence="2">
    <location>
        <begin position="89"/>
        <end position="101"/>
    </location>
</feature>
<dbReference type="Pfam" id="PF00271">
    <property type="entry name" value="Helicase_C"/>
    <property type="match status" value="1"/>
</dbReference>
<keyword evidence="5" id="KW-0547">Nucleotide-binding</keyword>
<proteinExistence type="predicted"/>
<dbReference type="InterPro" id="IPR001650">
    <property type="entry name" value="Helicase_C-like"/>
</dbReference>
<evidence type="ECO:0000259" key="3">
    <source>
        <dbReference type="PROSITE" id="PS51192"/>
    </source>
</evidence>
<dbReference type="AlphaFoldDB" id="A0A5B9PG43"/>
<evidence type="ECO:0000256" key="1">
    <source>
        <dbReference type="ARBA" id="ARBA00022801"/>
    </source>
</evidence>
<evidence type="ECO:0000313" key="5">
    <source>
        <dbReference type="EMBL" id="QEG24185.1"/>
    </source>
</evidence>
<dbReference type="PROSITE" id="PS51192">
    <property type="entry name" value="HELICASE_ATP_BIND_1"/>
    <property type="match status" value="1"/>
</dbReference>
<name>A0A5B9PG43_9BACT</name>
<dbReference type="PANTHER" id="PTHR10799">
    <property type="entry name" value="SNF2/RAD54 HELICASE FAMILY"/>
    <property type="match status" value="1"/>
</dbReference>
<dbReference type="InterPro" id="IPR038718">
    <property type="entry name" value="SNF2-like_sf"/>
</dbReference>
<organism evidence="5 6">
    <name type="scientific">Mariniblastus fucicola</name>
    <dbReference type="NCBI Taxonomy" id="980251"/>
    <lineage>
        <taxon>Bacteria</taxon>
        <taxon>Pseudomonadati</taxon>
        <taxon>Planctomycetota</taxon>
        <taxon>Planctomycetia</taxon>
        <taxon>Pirellulales</taxon>
        <taxon>Pirellulaceae</taxon>
        <taxon>Mariniblastus</taxon>
    </lineage>
</organism>
<reference evidence="5 6" key="1">
    <citation type="submission" date="2019-08" db="EMBL/GenBank/DDBJ databases">
        <title>Deep-cultivation of Planctomycetes and their phenomic and genomic characterization uncovers novel biology.</title>
        <authorList>
            <person name="Wiegand S."/>
            <person name="Jogler M."/>
            <person name="Boedeker C."/>
            <person name="Pinto D."/>
            <person name="Vollmers J."/>
            <person name="Rivas-Marin E."/>
            <person name="Kohn T."/>
            <person name="Peeters S.H."/>
            <person name="Heuer A."/>
            <person name="Rast P."/>
            <person name="Oberbeckmann S."/>
            <person name="Bunk B."/>
            <person name="Jeske O."/>
            <person name="Meyerdierks A."/>
            <person name="Storesund J.E."/>
            <person name="Kallscheuer N."/>
            <person name="Luecker S."/>
            <person name="Lage O.M."/>
            <person name="Pohl T."/>
            <person name="Merkel B.J."/>
            <person name="Hornburger P."/>
            <person name="Mueller R.-W."/>
            <person name="Bruemmer F."/>
            <person name="Labrenz M."/>
            <person name="Spormann A.M."/>
            <person name="Op den Camp H."/>
            <person name="Overmann J."/>
            <person name="Amann R."/>
            <person name="Jetten M.S.M."/>
            <person name="Mascher T."/>
            <person name="Medema M.H."/>
            <person name="Devos D.P."/>
            <person name="Kaster A.-K."/>
            <person name="Ovreas L."/>
            <person name="Rohde M."/>
            <person name="Galperin M.Y."/>
            <person name="Jogler C."/>
        </authorList>
    </citation>
    <scope>NUCLEOTIDE SEQUENCE [LARGE SCALE GENOMIC DNA]</scope>
    <source>
        <strain evidence="5 6">FC18</strain>
    </source>
</reference>
<dbReference type="SMART" id="SM00487">
    <property type="entry name" value="DEXDc"/>
    <property type="match status" value="1"/>
</dbReference>